<feature type="transmembrane region" description="Helical" evidence="6">
    <location>
        <begin position="102"/>
        <end position="123"/>
    </location>
</feature>
<protein>
    <submittedName>
        <fullName evidence="7">YitT family protein</fullName>
    </submittedName>
</protein>
<dbReference type="InterPro" id="IPR003740">
    <property type="entry name" value="YitT"/>
</dbReference>
<evidence type="ECO:0000256" key="1">
    <source>
        <dbReference type="ARBA" id="ARBA00004651"/>
    </source>
</evidence>
<dbReference type="Proteomes" id="UP000281112">
    <property type="component" value="Unassembled WGS sequence"/>
</dbReference>
<dbReference type="Pfam" id="PF02588">
    <property type="entry name" value="YitT_membrane"/>
    <property type="match status" value="1"/>
</dbReference>
<evidence type="ECO:0000256" key="2">
    <source>
        <dbReference type="ARBA" id="ARBA00022475"/>
    </source>
</evidence>
<evidence type="ECO:0000256" key="3">
    <source>
        <dbReference type="ARBA" id="ARBA00022692"/>
    </source>
</evidence>
<dbReference type="GO" id="GO:0005886">
    <property type="term" value="C:plasma membrane"/>
    <property type="evidence" value="ECO:0007669"/>
    <property type="project" value="UniProtKB-SubCell"/>
</dbReference>
<name>A0A3N9TE01_9VIBR</name>
<feature type="transmembrane region" description="Helical" evidence="6">
    <location>
        <begin position="171"/>
        <end position="188"/>
    </location>
</feature>
<keyword evidence="4 6" id="KW-1133">Transmembrane helix</keyword>
<evidence type="ECO:0000313" key="8">
    <source>
        <dbReference type="Proteomes" id="UP000281112"/>
    </source>
</evidence>
<proteinExistence type="predicted"/>
<dbReference type="AlphaFoldDB" id="A0A3N9TE01"/>
<keyword evidence="8" id="KW-1185">Reference proteome</keyword>
<accession>A0A3N9TE01</accession>
<dbReference type="EMBL" id="RJVQ01000006">
    <property type="protein sequence ID" value="RQW62448.1"/>
    <property type="molecule type" value="Genomic_DNA"/>
</dbReference>
<evidence type="ECO:0000256" key="5">
    <source>
        <dbReference type="ARBA" id="ARBA00023136"/>
    </source>
</evidence>
<reference evidence="7 8" key="1">
    <citation type="submission" date="2018-11" db="EMBL/GenBank/DDBJ databases">
        <title>Vibrio LJC006 sp. nov., isolated from seawater during the bloom of the enteromorpha.</title>
        <authorList>
            <person name="Liang J."/>
        </authorList>
    </citation>
    <scope>NUCLEOTIDE SEQUENCE [LARGE SCALE GENOMIC DNA]</scope>
    <source>
        <strain evidence="7 8">LJC006</strain>
    </source>
</reference>
<dbReference type="PANTHER" id="PTHR33545:SF5">
    <property type="entry name" value="UPF0750 MEMBRANE PROTEIN YITT"/>
    <property type="match status" value="1"/>
</dbReference>
<feature type="transmembrane region" description="Helical" evidence="6">
    <location>
        <begin position="71"/>
        <end position="90"/>
    </location>
</feature>
<sequence length="198" mass="21655">MEKHTKKEDIIAILTGTFVFAQGILFLQAGGLVTGGTAGLALLLTHLTSLSFGTLYFWVNLPFYILAWKRFGASFAINTAIACAIVSVFSNHLNEFISLSSLNMIYCSVAGGILMGLGMLILFRHRCSLGGFNVFCLYIQDKLGISVGKTQIFIDSAIVIASFVYLPYETVLCSIVSVVFLNLVLGMNHKPTRYIVSY</sequence>
<dbReference type="RefSeq" id="WP_124937988.1">
    <property type="nucleotide sequence ID" value="NZ_RJVQ01000006.1"/>
</dbReference>
<keyword evidence="3 6" id="KW-0812">Transmembrane</keyword>
<organism evidence="7 8">
    <name type="scientific">Vibrio viridaestus</name>
    <dbReference type="NCBI Taxonomy" id="2487322"/>
    <lineage>
        <taxon>Bacteria</taxon>
        <taxon>Pseudomonadati</taxon>
        <taxon>Pseudomonadota</taxon>
        <taxon>Gammaproteobacteria</taxon>
        <taxon>Vibrionales</taxon>
        <taxon>Vibrionaceae</taxon>
        <taxon>Vibrio</taxon>
    </lineage>
</organism>
<evidence type="ECO:0000256" key="4">
    <source>
        <dbReference type="ARBA" id="ARBA00022989"/>
    </source>
</evidence>
<evidence type="ECO:0000256" key="6">
    <source>
        <dbReference type="SAM" id="Phobius"/>
    </source>
</evidence>
<comment type="subcellular location">
    <subcellularLocation>
        <location evidence="1">Cell membrane</location>
        <topology evidence="1">Multi-pass membrane protein</topology>
    </subcellularLocation>
</comment>
<keyword evidence="5 6" id="KW-0472">Membrane</keyword>
<dbReference type="OrthoDB" id="3296441at2"/>
<dbReference type="PANTHER" id="PTHR33545">
    <property type="entry name" value="UPF0750 MEMBRANE PROTEIN YITT-RELATED"/>
    <property type="match status" value="1"/>
</dbReference>
<keyword evidence="2" id="KW-1003">Cell membrane</keyword>
<evidence type="ECO:0000313" key="7">
    <source>
        <dbReference type="EMBL" id="RQW62448.1"/>
    </source>
</evidence>
<dbReference type="InterPro" id="IPR051461">
    <property type="entry name" value="UPF0750_membrane"/>
</dbReference>
<feature type="transmembrane region" description="Helical" evidence="6">
    <location>
        <begin position="39"/>
        <end position="59"/>
    </location>
</feature>
<feature type="transmembrane region" description="Helical" evidence="6">
    <location>
        <begin position="12"/>
        <end position="33"/>
    </location>
</feature>
<gene>
    <name evidence="7" type="ORF">EES38_14860</name>
</gene>
<comment type="caution">
    <text evidence="7">The sequence shown here is derived from an EMBL/GenBank/DDBJ whole genome shotgun (WGS) entry which is preliminary data.</text>
</comment>